<accession>A0A3P6H3W4</accession>
<gene>
    <name evidence="1" type="ORF">BOLC6T38335H</name>
</gene>
<proteinExistence type="predicted"/>
<dbReference type="AlphaFoldDB" id="A0A3P6H3W4"/>
<sequence length="90" mass="10530">MFLAEWVSRLLCRSFYTIGFCFVEFLLRLAAREASGCFLFGLSFSQRGRGWVRRRARLASKAYFLQNFGYRSCFVILQWSTVDMCAVMRG</sequence>
<protein>
    <submittedName>
        <fullName evidence="1">Uncharacterized protein</fullName>
    </submittedName>
</protein>
<name>A0A3P6H3W4_BRAOL</name>
<dbReference type="EMBL" id="LR031880">
    <property type="protein sequence ID" value="VDD62882.1"/>
    <property type="molecule type" value="Genomic_DNA"/>
</dbReference>
<reference evidence="1" key="1">
    <citation type="submission" date="2018-11" db="EMBL/GenBank/DDBJ databases">
        <authorList>
            <consortium name="Genoscope - CEA"/>
            <person name="William W."/>
        </authorList>
    </citation>
    <scope>NUCLEOTIDE SEQUENCE</scope>
</reference>
<organism evidence="1">
    <name type="scientific">Brassica oleracea</name>
    <name type="common">Wild cabbage</name>
    <dbReference type="NCBI Taxonomy" id="3712"/>
    <lineage>
        <taxon>Eukaryota</taxon>
        <taxon>Viridiplantae</taxon>
        <taxon>Streptophyta</taxon>
        <taxon>Embryophyta</taxon>
        <taxon>Tracheophyta</taxon>
        <taxon>Spermatophyta</taxon>
        <taxon>Magnoliopsida</taxon>
        <taxon>eudicotyledons</taxon>
        <taxon>Gunneridae</taxon>
        <taxon>Pentapetalae</taxon>
        <taxon>rosids</taxon>
        <taxon>malvids</taxon>
        <taxon>Brassicales</taxon>
        <taxon>Brassicaceae</taxon>
        <taxon>Brassiceae</taxon>
        <taxon>Brassica</taxon>
    </lineage>
</organism>
<evidence type="ECO:0000313" key="1">
    <source>
        <dbReference type="EMBL" id="VDD62882.1"/>
    </source>
</evidence>